<feature type="domain" description="ABC transporter" evidence="5">
    <location>
        <begin position="322"/>
        <end position="536"/>
    </location>
</feature>
<feature type="coiled-coil region" evidence="3">
    <location>
        <begin position="244"/>
        <end position="271"/>
    </location>
</feature>
<dbReference type="Pfam" id="PF00005">
    <property type="entry name" value="ABC_tran"/>
    <property type="match status" value="2"/>
</dbReference>
<dbReference type="CDD" id="cd03221">
    <property type="entry name" value="ABCF_EF-3"/>
    <property type="match status" value="2"/>
</dbReference>
<evidence type="ECO:0000313" key="6">
    <source>
        <dbReference type="EMBL" id="CAI2717372.1"/>
    </source>
</evidence>
<feature type="region of interest" description="Disordered" evidence="4">
    <location>
        <begin position="543"/>
        <end position="567"/>
    </location>
</feature>
<dbReference type="InterPro" id="IPR003593">
    <property type="entry name" value="AAA+_ATPase"/>
</dbReference>
<name>A0ABN8VU09_9BACT</name>
<proteinExistence type="predicted"/>
<dbReference type="InterPro" id="IPR017871">
    <property type="entry name" value="ABC_transporter-like_CS"/>
</dbReference>
<dbReference type="SMART" id="SM00382">
    <property type="entry name" value="AAA"/>
    <property type="match status" value="2"/>
</dbReference>
<evidence type="ECO:0000313" key="7">
    <source>
        <dbReference type="Proteomes" id="UP001157733"/>
    </source>
</evidence>
<evidence type="ECO:0000259" key="5">
    <source>
        <dbReference type="PROSITE" id="PS50893"/>
    </source>
</evidence>
<evidence type="ECO:0000256" key="4">
    <source>
        <dbReference type="SAM" id="MobiDB-lite"/>
    </source>
</evidence>
<sequence>MIQFQGLKKQYGPKVLFNGVDFHLRSGERVGLIGENGMGKTTLFRVIVGQESLDDGTIHIRKGARVAMLSQELEVVQQTVLERVVVGDSRFAEVQEELDRLQADTAFHKKDPEEWTRRYGDLHHEFERHGGYERESRAQAILSGLGFKAEQFHKPLETFSGGWRMRAELARLLLQSPDVLLLDEPTNHLDLHSVVWLESFLKSYEGCLLLISHDRSFLNNLVGRIAELDRGQLIAYTGNYDDYERQKAERIAQLEAQAANQQRRVAEIERFVERFRAKNSKATQVQSRVKQLEKMERVQTHRGTKSIQFRFPQPRRTGRIVARAEDLDKAYGPVTVYRNFSIQIERGMKIALVGANGAGKSTLLKLLAGQVAPDAGSLELGHNVSRAYYAQHHVETLTPTHTVLESLVEMAPQLTHTAQRSILGAFLFSGDDVDKKVNVLSGGERSRLSLARMLAAPAPFLLLDEPTNHLDIRSCEILAASLADFDGTVVTISHDRFFLDGLINRVWEVEGGTVKEYLGNFSHYEWMKAKEAERAAAAVKTAAKNEAVASPARKDKDQKRREAEARNQRYRQLKPLKERCTAIEKRLDAVMTEKQALETRLADPDMYLDSHKSKLAEALSQQKKVDAEETKLLAEWDRLSAEIEALSNTPSATS</sequence>
<dbReference type="PANTHER" id="PTHR42855">
    <property type="entry name" value="ABC TRANSPORTER ATP-BINDING SUBUNIT"/>
    <property type="match status" value="1"/>
</dbReference>
<dbReference type="RefSeq" id="WP_282010317.1">
    <property type="nucleotide sequence ID" value="NZ_OX336137.1"/>
</dbReference>
<dbReference type="InterPro" id="IPR032781">
    <property type="entry name" value="ABC_tran_Xtn"/>
</dbReference>
<evidence type="ECO:0000256" key="3">
    <source>
        <dbReference type="SAM" id="Coils"/>
    </source>
</evidence>
<dbReference type="Gene3D" id="3.40.50.300">
    <property type="entry name" value="P-loop containing nucleotide triphosphate hydrolases"/>
    <property type="match status" value="2"/>
</dbReference>
<dbReference type="PANTHER" id="PTHR42855:SF2">
    <property type="entry name" value="DRUG RESISTANCE ABC TRANSPORTER,ATP-BINDING PROTEIN"/>
    <property type="match status" value="1"/>
</dbReference>
<keyword evidence="2" id="KW-0067">ATP-binding</keyword>
<dbReference type="Proteomes" id="UP001157733">
    <property type="component" value="Chromosome"/>
</dbReference>
<dbReference type="SUPFAM" id="SSF52540">
    <property type="entry name" value="P-loop containing nucleoside triphosphate hydrolases"/>
    <property type="match status" value="2"/>
</dbReference>
<evidence type="ECO:0000256" key="2">
    <source>
        <dbReference type="ARBA" id="ARBA00022840"/>
    </source>
</evidence>
<dbReference type="EMBL" id="OX336137">
    <property type="protein sequence ID" value="CAI2717372.1"/>
    <property type="molecule type" value="Genomic_DNA"/>
</dbReference>
<dbReference type="PROSITE" id="PS00211">
    <property type="entry name" value="ABC_TRANSPORTER_1"/>
    <property type="match status" value="2"/>
</dbReference>
<dbReference type="PROSITE" id="PS50893">
    <property type="entry name" value="ABC_TRANSPORTER_2"/>
    <property type="match status" value="2"/>
</dbReference>
<feature type="compositionally biased region" description="Basic and acidic residues" evidence="4">
    <location>
        <begin position="552"/>
        <end position="567"/>
    </location>
</feature>
<dbReference type="InterPro" id="IPR003439">
    <property type="entry name" value="ABC_transporter-like_ATP-bd"/>
</dbReference>
<dbReference type="InterPro" id="IPR027417">
    <property type="entry name" value="P-loop_NTPase"/>
</dbReference>
<dbReference type="InterPro" id="IPR051309">
    <property type="entry name" value="ABCF_ATPase"/>
</dbReference>
<protein>
    <submittedName>
        <fullName evidence="6">ABC transport system, ATPase component</fullName>
    </submittedName>
</protein>
<organism evidence="6 7">
    <name type="scientific">Nitrospina watsonii</name>
    <dbReference type="NCBI Taxonomy" id="1323948"/>
    <lineage>
        <taxon>Bacteria</taxon>
        <taxon>Pseudomonadati</taxon>
        <taxon>Nitrospinota/Tectimicrobiota group</taxon>
        <taxon>Nitrospinota</taxon>
        <taxon>Nitrospinia</taxon>
        <taxon>Nitrospinales</taxon>
        <taxon>Nitrospinaceae</taxon>
        <taxon>Nitrospina</taxon>
    </lineage>
</organism>
<keyword evidence="3" id="KW-0175">Coiled coil</keyword>
<keyword evidence="7" id="KW-1185">Reference proteome</keyword>
<feature type="domain" description="ABC transporter" evidence="5">
    <location>
        <begin position="2"/>
        <end position="255"/>
    </location>
</feature>
<evidence type="ECO:0000256" key="1">
    <source>
        <dbReference type="ARBA" id="ARBA00022741"/>
    </source>
</evidence>
<reference evidence="6 7" key="1">
    <citation type="submission" date="2022-09" db="EMBL/GenBank/DDBJ databases">
        <authorList>
            <person name="Kop L."/>
        </authorList>
    </citation>
    <scope>NUCLEOTIDE SEQUENCE [LARGE SCALE GENOMIC DNA]</scope>
    <source>
        <strain evidence="6 7">347</strain>
    </source>
</reference>
<dbReference type="Pfam" id="PF12848">
    <property type="entry name" value="ABC_tran_Xtn"/>
    <property type="match status" value="1"/>
</dbReference>
<keyword evidence="1" id="KW-0547">Nucleotide-binding</keyword>
<gene>
    <name evidence="6" type="ORF">NSPWAT_0513</name>
</gene>
<accession>A0ABN8VU09</accession>